<gene>
    <name evidence="1" type="ORF">NYG95_07990</name>
</gene>
<dbReference type="Proteomes" id="UP001176223">
    <property type="component" value="Unassembled WGS sequence"/>
</dbReference>
<sequence length="55" mass="6095">MLLGILVSIVNNAVHYVITHSYPQAPDFTNGLFVSSANIGLSTAMLFRVRLEKFK</sequence>
<evidence type="ECO:0000313" key="1">
    <source>
        <dbReference type="EMBL" id="MDL0147543.1"/>
    </source>
</evidence>
<reference evidence="1" key="1">
    <citation type="submission" date="2022-08" db="EMBL/GenBank/DDBJ databases">
        <authorList>
            <person name="Wang H."/>
        </authorList>
    </citation>
    <scope>NUCLEOTIDE SEQUENCE</scope>
    <source>
        <strain evidence="1">XJK33-1</strain>
    </source>
</reference>
<reference evidence="1" key="2">
    <citation type="journal article" date="2023" name="Microorganisms">
        <title>Isolation and Genomic Characteristics of Cat-Borne Campylobacter felis sp. nov. and Sheep-Borne Campylobacter ovis sp. nov.</title>
        <authorList>
            <person name="Wang H."/>
            <person name="Li Y."/>
            <person name="Gu Y."/>
            <person name="Zhou G."/>
            <person name="Chen X."/>
            <person name="Zhang X."/>
            <person name="Shao Z."/>
            <person name="Zhang J."/>
            <person name="Zhang M."/>
        </authorList>
    </citation>
    <scope>NUCLEOTIDE SEQUENCE</scope>
    <source>
        <strain evidence="1">XJK33-1</strain>
    </source>
</reference>
<dbReference type="RefSeq" id="WP_289774231.1">
    <property type="nucleotide sequence ID" value="NZ_JANURU010000018.1"/>
</dbReference>
<protein>
    <submittedName>
        <fullName evidence="1">Uncharacterized protein</fullName>
    </submittedName>
</protein>
<accession>A0ABT7I5G8</accession>
<evidence type="ECO:0000313" key="2">
    <source>
        <dbReference type="Proteomes" id="UP001176223"/>
    </source>
</evidence>
<keyword evidence="2" id="KW-1185">Reference proteome</keyword>
<organism evidence="1 2">
    <name type="scientific">Campylobacter felis</name>
    <dbReference type="NCBI Taxonomy" id="2974565"/>
    <lineage>
        <taxon>Bacteria</taxon>
        <taxon>Pseudomonadati</taxon>
        <taxon>Campylobacterota</taxon>
        <taxon>Epsilonproteobacteria</taxon>
        <taxon>Campylobacterales</taxon>
        <taxon>Campylobacteraceae</taxon>
        <taxon>Campylobacter</taxon>
    </lineage>
</organism>
<name>A0ABT7I5G8_9BACT</name>
<dbReference type="EMBL" id="JANURU010000018">
    <property type="protein sequence ID" value="MDL0147543.1"/>
    <property type="molecule type" value="Genomic_DNA"/>
</dbReference>
<comment type="caution">
    <text evidence="1">The sequence shown here is derived from an EMBL/GenBank/DDBJ whole genome shotgun (WGS) entry which is preliminary data.</text>
</comment>
<proteinExistence type="predicted"/>